<evidence type="ECO:0000313" key="5">
    <source>
        <dbReference type="Proteomes" id="UP000285310"/>
    </source>
</evidence>
<accession>A0A423PLY1</accession>
<feature type="transmembrane region" description="Helical" evidence="1">
    <location>
        <begin position="193"/>
        <end position="214"/>
    </location>
</feature>
<dbReference type="Pfam" id="PF04536">
    <property type="entry name" value="TPM_phosphatase"/>
    <property type="match status" value="1"/>
</dbReference>
<dbReference type="InParanoid" id="A0A423PLY1"/>
<name>A0A423PLY1_9GAMM</name>
<keyword evidence="5" id="KW-1185">Reference proteome</keyword>
<organism evidence="4 5">
    <name type="scientific">Salinisphaera japonica YTM-1</name>
    <dbReference type="NCBI Taxonomy" id="1209778"/>
    <lineage>
        <taxon>Bacteria</taxon>
        <taxon>Pseudomonadati</taxon>
        <taxon>Pseudomonadota</taxon>
        <taxon>Gammaproteobacteria</taxon>
        <taxon>Salinisphaerales</taxon>
        <taxon>Salinisphaeraceae</taxon>
        <taxon>Salinisphaera</taxon>
    </lineage>
</organism>
<evidence type="ECO:0000256" key="2">
    <source>
        <dbReference type="SAM" id="SignalP"/>
    </source>
</evidence>
<keyword evidence="1" id="KW-1133">Transmembrane helix</keyword>
<dbReference type="InterPro" id="IPR007621">
    <property type="entry name" value="TPM_dom"/>
</dbReference>
<dbReference type="RefSeq" id="WP_148070965.1">
    <property type="nucleotide sequence ID" value="NZ_AYKG01000034.1"/>
</dbReference>
<dbReference type="Proteomes" id="UP000285310">
    <property type="component" value="Unassembled WGS sequence"/>
</dbReference>
<dbReference type="Gene3D" id="3.10.310.50">
    <property type="match status" value="1"/>
</dbReference>
<comment type="caution">
    <text evidence="4">The sequence shown here is derived from an EMBL/GenBank/DDBJ whole genome shotgun (WGS) entry which is preliminary data.</text>
</comment>
<proteinExistence type="predicted"/>
<reference evidence="4 5" key="1">
    <citation type="submission" date="2013-10" db="EMBL/GenBank/DDBJ databases">
        <title>Salinisphaera japonica YTM-1 Genome Sequencing.</title>
        <authorList>
            <person name="Lai Q."/>
            <person name="Li C."/>
            <person name="Shao Z."/>
        </authorList>
    </citation>
    <scope>NUCLEOTIDE SEQUENCE [LARGE SCALE GENOMIC DNA]</scope>
    <source>
        <strain evidence="4 5">YTM-1</strain>
    </source>
</reference>
<dbReference type="OrthoDB" id="9810918at2"/>
<evidence type="ECO:0000256" key="1">
    <source>
        <dbReference type="SAM" id="Phobius"/>
    </source>
</evidence>
<feature type="domain" description="TPM" evidence="3">
    <location>
        <begin position="33"/>
        <end position="162"/>
    </location>
</feature>
<feature type="chain" id="PRO_5019558105" evidence="2">
    <location>
        <begin position="23"/>
        <end position="264"/>
    </location>
</feature>
<dbReference type="AlphaFoldDB" id="A0A423PLY1"/>
<evidence type="ECO:0000313" key="4">
    <source>
        <dbReference type="EMBL" id="ROO26610.1"/>
    </source>
</evidence>
<feature type="signal peptide" evidence="2">
    <location>
        <begin position="1"/>
        <end position="22"/>
    </location>
</feature>
<protein>
    <submittedName>
        <fullName evidence="4">Methanol dehydrogenase</fullName>
    </submittedName>
</protein>
<gene>
    <name evidence="4" type="ORF">SAJA_11105</name>
</gene>
<keyword evidence="1" id="KW-0812">Transmembrane</keyword>
<keyword evidence="2" id="KW-0732">Signal</keyword>
<dbReference type="EMBL" id="AYKG01000034">
    <property type="protein sequence ID" value="ROO26610.1"/>
    <property type="molecule type" value="Genomic_DNA"/>
</dbReference>
<sequence>MTPLRNVVALLLLLLAAAGAQAAPEFPELTGRVVDQADMLSETNERQLTRLSAGLEKATSDQLVVVTLADIGDTPIETYGYQLGRAWGIGQKGAPSDQTKDNGVLLIIAQAQRAIRIEVGYGLEGTLTDARAAAIIRRIIEPAFKQGDFDQGVLAGAAAIVKTLGVDPGEAAGQALTQADERGRDDPSMMHTLMFVGLMVAIIALFGGGGGGGFGRRGRRGRGMPWFIPMGGGFGGGTGGGFGGGGGFSGGGGGFGGGGASGGW</sequence>
<keyword evidence="1" id="KW-0472">Membrane</keyword>
<dbReference type="PANTHER" id="PTHR30373:SF2">
    <property type="entry name" value="UPF0603 PROTEIN YGCG"/>
    <property type="match status" value="1"/>
</dbReference>
<evidence type="ECO:0000259" key="3">
    <source>
        <dbReference type="Pfam" id="PF04536"/>
    </source>
</evidence>
<dbReference type="PANTHER" id="PTHR30373">
    <property type="entry name" value="UPF0603 PROTEIN YGCG"/>
    <property type="match status" value="1"/>
</dbReference>